<evidence type="ECO:0000313" key="2">
    <source>
        <dbReference type="Proteomes" id="UP001165189"/>
    </source>
</evidence>
<sequence length="291" mass="32111">MFSFPTISHIKTRPQLFYSFTAEDGSAETAPSTADLFSTSFLLSNTSWHLQITRLLPESDFISGQLEDIRDLSKWMHEDLSNHLSQNGPRTSIEDVIVAGASAGALLALLTGGPLISVDVPELTSERISSVVDMERPIASTPPPKSFEDFVFNPRQQVGAEIFRRGLVAEFLLRGLIRHCPDGSTIEWQLPEKGETQEFEIDGISKFPSLPENADCLSPNVPDTWKSRRVFEVAHAVGLLECLDSQGLRHKEHIVDGAHHAFDIGANTGDDIHLNVMLPAVDWIAGVINHH</sequence>
<dbReference type="Proteomes" id="UP001165189">
    <property type="component" value="Unassembled WGS sequence"/>
</dbReference>
<dbReference type="EMBL" id="BSYB01000005">
    <property type="protein sequence ID" value="GMG42363.1"/>
    <property type="molecule type" value="Genomic_DNA"/>
</dbReference>
<dbReference type="InterPro" id="IPR029058">
    <property type="entry name" value="AB_hydrolase_fold"/>
</dbReference>
<accession>A0ABQ6KF94</accession>
<name>A0ABQ6KF94_ASPOZ</name>
<protein>
    <submittedName>
        <fullName evidence="1">Unnamed protein product</fullName>
    </submittedName>
</protein>
<gene>
    <name evidence="1" type="ORF">Aory05_000149500</name>
</gene>
<organism evidence="1 2">
    <name type="scientific">Aspergillus oryzae var. brunneus</name>
    <dbReference type="NCBI Taxonomy" id="332754"/>
    <lineage>
        <taxon>Eukaryota</taxon>
        <taxon>Fungi</taxon>
        <taxon>Dikarya</taxon>
        <taxon>Ascomycota</taxon>
        <taxon>Pezizomycotina</taxon>
        <taxon>Eurotiomycetes</taxon>
        <taxon>Eurotiomycetidae</taxon>
        <taxon>Eurotiales</taxon>
        <taxon>Aspergillaceae</taxon>
        <taxon>Aspergillus</taxon>
        <taxon>Aspergillus subgen. Circumdati</taxon>
    </lineage>
</organism>
<proteinExistence type="predicted"/>
<evidence type="ECO:0000313" key="1">
    <source>
        <dbReference type="EMBL" id="GMG42363.1"/>
    </source>
</evidence>
<comment type="caution">
    <text evidence="1">The sequence shown here is derived from an EMBL/GenBank/DDBJ whole genome shotgun (WGS) entry which is preliminary data.</text>
</comment>
<dbReference type="SUPFAM" id="SSF53474">
    <property type="entry name" value="alpha/beta-Hydrolases"/>
    <property type="match status" value="1"/>
</dbReference>
<dbReference type="Gene3D" id="3.40.50.1820">
    <property type="entry name" value="alpha/beta hydrolase"/>
    <property type="match status" value="1"/>
</dbReference>
<reference evidence="1" key="1">
    <citation type="submission" date="2023-04" db="EMBL/GenBank/DDBJ databases">
        <title>Aspergillus oryzae var. brunneus NBRC 4377.</title>
        <authorList>
            <person name="Ichikawa N."/>
            <person name="Sato H."/>
            <person name="Tonouchi N."/>
        </authorList>
    </citation>
    <scope>NUCLEOTIDE SEQUENCE</scope>
    <source>
        <strain evidence="1">NBRC 4377</strain>
    </source>
</reference>
<keyword evidence="2" id="KW-1185">Reference proteome</keyword>